<comment type="caution">
    <text evidence="9">The sequence shown here is derived from an EMBL/GenBank/DDBJ whole genome shotgun (WGS) entry which is preliminary data.</text>
</comment>
<evidence type="ECO:0000256" key="5">
    <source>
        <dbReference type="ARBA" id="ARBA00023136"/>
    </source>
</evidence>
<feature type="transmembrane region" description="Helical" evidence="8">
    <location>
        <begin position="95"/>
        <end position="119"/>
    </location>
</feature>
<dbReference type="InterPro" id="IPR049941">
    <property type="entry name" value="LPLAT_7/PORCN-like"/>
</dbReference>
<keyword evidence="3 8" id="KW-0812">Transmembrane</keyword>
<evidence type="ECO:0000256" key="4">
    <source>
        <dbReference type="ARBA" id="ARBA00022989"/>
    </source>
</evidence>
<protein>
    <submittedName>
        <fullName evidence="9">Lysophospholipid acyltransferase 2</fullName>
    </submittedName>
</protein>
<dbReference type="OrthoDB" id="286734at2759"/>
<feature type="compositionally biased region" description="Polar residues" evidence="7">
    <location>
        <begin position="165"/>
        <end position="175"/>
    </location>
</feature>
<dbReference type="GO" id="GO:0016746">
    <property type="term" value="F:acyltransferase activity"/>
    <property type="evidence" value="ECO:0007669"/>
    <property type="project" value="UniProtKB-KW"/>
</dbReference>
<evidence type="ECO:0000256" key="6">
    <source>
        <dbReference type="ARBA" id="ARBA00023315"/>
    </source>
</evidence>
<keyword evidence="10" id="KW-1185">Reference proteome</keyword>
<organism evidence="9 10">
    <name type="scientific">Eumeta variegata</name>
    <name type="common">Bagworm moth</name>
    <name type="synonym">Eumeta japonica</name>
    <dbReference type="NCBI Taxonomy" id="151549"/>
    <lineage>
        <taxon>Eukaryota</taxon>
        <taxon>Metazoa</taxon>
        <taxon>Ecdysozoa</taxon>
        <taxon>Arthropoda</taxon>
        <taxon>Hexapoda</taxon>
        <taxon>Insecta</taxon>
        <taxon>Pterygota</taxon>
        <taxon>Neoptera</taxon>
        <taxon>Endopterygota</taxon>
        <taxon>Lepidoptera</taxon>
        <taxon>Glossata</taxon>
        <taxon>Ditrysia</taxon>
        <taxon>Tineoidea</taxon>
        <taxon>Psychidae</taxon>
        <taxon>Oiketicinae</taxon>
        <taxon>Eumeta</taxon>
    </lineage>
</organism>
<keyword evidence="2 9" id="KW-0808">Transferase</keyword>
<dbReference type="GO" id="GO:0030258">
    <property type="term" value="P:lipid modification"/>
    <property type="evidence" value="ECO:0007669"/>
    <property type="project" value="TreeGrafter"/>
</dbReference>
<feature type="region of interest" description="Disordered" evidence="7">
    <location>
        <begin position="155"/>
        <end position="181"/>
    </location>
</feature>
<evidence type="ECO:0000256" key="8">
    <source>
        <dbReference type="SAM" id="Phobius"/>
    </source>
</evidence>
<evidence type="ECO:0000313" key="10">
    <source>
        <dbReference type="Proteomes" id="UP000299102"/>
    </source>
</evidence>
<dbReference type="PANTHER" id="PTHR13906:SF4">
    <property type="entry name" value="LYSOPHOSPHOLIPID ACYLTRANSFERASE 6"/>
    <property type="match status" value="1"/>
</dbReference>
<proteinExistence type="predicted"/>
<dbReference type="STRING" id="151549.A0A4C1VTF2"/>
<accession>A0A4C1VTF2</accession>
<keyword evidence="4 8" id="KW-1133">Transmembrane helix</keyword>
<dbReference type="Proteomes" id="UP000299102">
    <property type="component" value="Unassembled WGS sequence"/>
</dbReference>
<keyword evidence="5 8" id="KW-0472">Membrane</keyword>
<sequence>MLRLGYCDPGYFAQNFRTAVASWNKNTNAWLRAVAYGRGGAAWRTARVYALSALWHGFHPGYYLTFCAGGLFTVAAKKVRAVARPMFLGSKTRKLFYDTLTFATTRVAMTYATVPFVLLHLGPSLAFYGKLYYSLHFIALGALLLPAKTSQSTATTPELPHLASKLNNAESNGKSNGKKMS</sequence>
<dbReference type="EMBL" id="BGZK01000409">
    <property type="protein sequence ID" value="GBP41983.1"/>
    <property type="molecule type" value="Genomic_DNA"/>
</dbReference>
<dbReference type="Pfam" id="PF03062">
    <property type="entry name" value="MBOAT"/>
    <property type="match status" value="1"/>
</dbReference>
<evidence type="ECO:0000313" key="9">
    <source>
        <dbReference type="EMBL" id="GBP41983.1"/>
    </source>
</evidence>
<evidence type="ECO:0000256" key="3">
    <source>
        <dbReference type="ARBA" id="ARBA00022692"/>
    </source>
</evidence>
<evidence type="ECO:0000256" key="1">
    <source>
        <dbReference type="ARBA" id="ARBA00004141"/>
    </source>
</evidence>
<name>A0A4C1VTF2_EUMVA</name>
<keyword evidence="6 9" id="KW-0012">Acyltransferase</keyword>
<comment type="subcellular location">
    <subcellularLocation>
        <location evidence="1">Membrane</location>
        <topology evidence="1">Multi-pass membrane protein</topology>
    </subcellularLocation>
</comment>
<dbReference type="PANTHER" id="PTHR13906">
    <property type="entry name" value="PORCUPINE"/>
    <property type="match status" value="1"/>
</dbReference>
<dbReference type="InterPro" id="IPR004299">
    <property type="entry name" value="MBOAT_fam"/>
</dbReference>
<dbReference type="GO" id="GO:0016020">
    <property type="term" value="C:membrane"/>
    <property type="evidence" value="ECO:0007669"/>
    <property type="project" value="UniProtKB-SubCell"/>
</dbReference>
<evidence type="ECO:0000256" key="2">
    <source>
        <dbReference type="ARBA" id="ARBA00022679"/>
    </source>
</evidence>
<gene>
    <name evidence="9" type="primary">Mboat2</name>
    <name evidence="9" type="ORF">EVAR_33787_1</name>
</gene>
<reference evidence="9 10" key="1">
    <citation type="journal article" date="2019" name="Commun. Biol.">
        <title>The bagworm genome reveals a unique fibroin gene that provides high tensile strength.</title>
        <authorList>
            <person name="Kono N."/>
            <person name="Nakamura H."/>
            <person name="Ohtoshi R."/>
            <person name="Tomita M."/>
            <person name="Numata K."/>
            <person name="Arakawa K."/>
        </authorList>
    </citation>
    <scope>NUCLEOTIDE SEQUENCE [LARGE SCALE GENOMIC DNA]</scope>
</reference>
<dbReference type="AlphaFoldDB" id="A0A4C1VTF2"/>
<evidence type="ECO:0000256" key="7">
    <source>
        <dbReference type="SAM" id="MobiDB-lite"/>
    </source>
</evidence>
<feature type="transmembrane region" description="Helical" evidence="8">
    <location>
        <begin position="53"/>
        <end position="74"/>
    </location>
</feature>